<gene>
    <name evidence="1" type="ORF">A2633_01675</name>
</gene>
<evidence type="ECO:0000313" key="1">
    <source>
        <dbReference type="EMBL" id="OGZ93414.1"/>
    </source>
</evidence>
<comment type="caution">
    <text evidence="1">The sequence shown here is derived from an EMBL/GenBank/DDBJ whole genome shotgun (WGS) entry which is preliminary data.</text>
</comment>
<name>A0A1G2K1W3_9BACT</name>
<dbReference type="Proteomes" id="UP000177152">
    <property type="component" value="Unassembled WGS sequence"/>
</dbReference>
<proteinExistence type="predicted"/>
<dbReference type="EMBL" id="MHQC01000059">
    <property type="protein sequence ID" value="OGZ93414.1"/>
    <property type="molecule type" value="Genomic_DNA"/>
</dbReference>
<reference evidence="1 2" key="1">
    <citation type="journal article" date="2016" name="Nat. Commun.">
        <title>Thousands of microbial genomes shed light on interconnected biogeochemical processes in an aquifer system.</title>
        <authorList>
            <person name="Anantharaman K."/>
            <person name="Brown C.T."/>
            <person name="Hug L.A."/>
            <person name="Sharon I."/>
            <person name="Castelle C.J."/>
            <person name="Probst A.J."/>
            <person name="Thomas B.C."/>
            <person name="Singh A."/>
            <person name="Wilkins M.J."/>
            <person name="Karaoz U."/>
            <person name="Brodie E.L."/>
            <person name="Williams K.H."/>
            <person name="Hubbard S.S."/>
            <person name="Banfield J.F."/>
        </authorList>
    </citation>
    <scope>NUCLEOTIDE SEQUENCE [LARGE SCALE GENOMIC DNA]</scope>
</reference>
<dbReference type="AlphaFoldDB" id="A0A1G2K1W3"/>
<accession>A0A1G2K1W3</accession>
<sequence length="110" mass="12640">MARRNGEVVDLWDETLFYLKGLPSGATLNEFLLRDFLDGCRGNEFSEKEFNAVVNRLQDTYKMKVPEGSLGESIKSVTTTELQSQEKTKRDRKSKGYSYFSKLDELELDS</sequence>
<organism evidence="1 2">
    <name type="scientific">Candidatus Sungbacteria bacterium RIFCSPHIGHO2_01_FULL_47_32</name>
    <dbReference type="NCBI Taxonomy" id="1802264"/>
    <lineage>
        <taxon>Bacteria</taxon>
        <taxon>Candidatus Sungiibacteriota</taxon>
    </lineage>
</organism>
<protein>
    <submittedName>
        <fullName evidence="1">Uncharacterized protein</fullName>
    </submittedName>
</protein>
<evidence type="ECO:0000313" key="2">
    <source>
        <dbReference type="Proteomes" id="UP000177152"/>
    </source>
</evidence>